<dbReference type="KEGG" id="ajp:AMJAP_2971"/>
<evidence type="ECO:0000256" key="2">
    <source>
        <dbReference type="ARBA" id="ARBA00012528"/>
    </source>
</evidence>
<dbReference type="SMART" id="SM00267">
    <property type="entry name" value="GGDEF"/>
    <property type="match status" value="1"/>
</dbReference>
<dbReference type="InterPro" id="IPR000160">
    <property type="entry name" value="GGDEF_dom"/>
</dbReference>
<evidence type="ECO:0000313" key="7">
    <source>
        <dbReference type="Proteomes" id="UP000595663"/>
    </source>
</evidence>
<evidence type="ECO:0000256" key="3">
    <source>
        <dbReference type="ARBA" id="ARBA00034247"/>
    </source>
</evidence>
<keyword evidence="7" id="KW-1185">Reference proteome</keyword>
<comment type="catalytic activity">
    <reaction evidence="3">
        <text>2 GTP = 3',3'-c-di-GMP + 2 diphosphate</text>
        <dbReference type="Rhea" id="RHEA:24898"/>
        <dbReference type="ChEBI" id="CHEBI:33019"/>
        <dbReference type="ChEBI" id="CHEBI:37565"/>
        <dbReference type="ChEBI" id="CHEBI:58805"/>
        <dbReference type="EC" id="2.7.7.65"/>
    </reaction>
</comment>
<dbReference type="AlphaFoldDB" id="A0A7R6SUD3"/>
<dbReference type="PANTHER" id="PTHR45138">
    <property type="entry name" value="REGULATORY COMPONENTS OF SENSORY TRANSDUCTION SYSTEM"/>
    <property type="match status" value="1"/>
</dbReference>
<evidence type="ECO:0000313" key="6">
    <source>
        <dbReference type="EMBL" id="BBB27557.1"/>
    </source>
</evidence>
<dbReference type="PANTHER" id="PTHR45138:SF9">
    <property type="entry name" value="DIGUANYLATE CYCLASE DGCM-RELATED"/>
    <property type="match status" value="1"/>
</dbReference>
<name>A0A7R6SUD3_9GAMM</name>
<reference evidence="6 7" key="1">
    <citation type="journal article" date="2008" name="Int. J. Syst. Evol. Microbiol.">
        <title>Amphritea japonica sp. nov. and Amphritea balenae sp. nov., isolated from the sediment adjacent to sperm whale carcasses off Kagoshima, Japan.</title>
        <authorList>
            <person name="Miyazaki M."/>
            <person name="Nogi Y."/>
            <person name="Fujiwara Y."/>
            <person name="Kawato M."/>
            <person name="Nagahama T."/>
            <person name="Kubokawa K."/>
            <person name="Horikoshi K."/>
        </authorList>
    </citation>
    <scope>NUCLEOTIDE SEQUENCE [LARGE SCALE GENOMIC DNA]</scope>
    <source>
        <strain evidence="6 7">ATCC BAA-1530</strain>
    </source>
</reference>
<comment type="cofactor">
    <cofactor evidence="1">
        <name>Mg(2+)</name>
        <dbReference type="ChEBI" id="CHEBI:18420"/>
    </cofactor>
</comment>
<dbReference type="FunFam" id="3.30.70.270:FF:000001">
    <property type="entry name" value="Diguanylate cyclase domain protein"/>
    <property type="match status" value="1"/>
</dbReference>
<dbReference type="RefSeq" id="WP_019623033.1">
    <property type="nucleotide sequence ID" value="NZ_AP014545.1"/>
</dbReference>
<dbReference type="EMBL" id="AP014545">
    <property type="protein sequence ID" value="BBB27557.1"/>
    <property type="molecule type" value="Genomic_DNA"/>
</dbReference>
<dbReference type="CDD" id="cd01949">
    <property type="entry name" value="GGDEF"/>
    <property type="match status" value="1"/>
</dbReference>
<dbReference type="InterPro" id="IPR029787">
    <property type="entry name" value="Nucleotide_cyclase"/>
</dbReference>
<gene>
    <name evidence="6" type="ORF">AMJAP_2971</name>
</gene>
<protein>
    <recommendedName>
        <fullName evidence="2">diguanylate cyclase</fullName>
        <ecNumber evidence="2">2.7.7.65</ecNumber>
    </recommendedName>
</protein>
<dbReference type="Pfam" id="PF00990">
    <property type="entry name" value="GGDEF"/>
    <property type="match status" value="1"/>
</dbReference>
<dbReference type="InterPro" id="IPR043128">
    <property type="entry name" value="Rev_trsase/Diguanyl_cyclase"/>
</dbReference>
<dbReference type="PROSITE" id="PS50887">
    <property type="entry name" value="GGDEF"/>
    <property type="match status" value="1"/>
</dbReference>
<accession>A0A7R6SUD3</accession>
<evidence type="ECO:0000256" key="4">
    <source>
        <dbReference type="SAM" id="Phobius"/>
    </source>
</evidence>
<dbReference type="EC" id="2.7.7.65" evidence="2"/>
<evidence type="ECO:0000256" key="1">
    <source>
        <dbReference type="ARBA" id="ARBA00001946"/>
    </source>
</evidence>
<feature type="transmembrane region" description="Helical" evidence="4">
    <location>
        <begin position="203"/>
        <end position="225"/>
    </location>
</feature>
<dbReference type="InterPro" id="IPR050469">
    <property type="entry name" value="Diguanylate_Cyclase"/>
</dbReference>
<dbReference type="GO" id="GO:0052621">
    <property type="term" value="F:diguanylate cyclase activity"/>
    <property type="evidence" value="ECO:0007669"/>
    <property type="project" value="UniProtKB-EC"/>
</dbReference>
<evidence type="ECO:0000259" key="5">
    <source>
        <dbReference type="PROSITE" id="PS50887"/>
    </source>
</evidence>
<dbReference type="OrthoDB" id="9812260at2"/>
<sequence length="406" mass="44829">MSEHLTGQKASNKLLKLLLKTSLISSALIIIVAGYAVSLLYSQHVLEDAEHDAISVGEAIVSLERHLLITPDDQHIEHLNVTSDGFNKLDEMMQKAMAPFEIIKIKVFSDDGTIVYSTDHSIIGENDLQNPRLKIALSGGVSSNRQNKDEITDLRGEKKFNVNVVETYIPIVNNKGSIIGSFEVYKDVSFSNLKSQDGIAKSLITLTLVLVIVFSLSFLIIRVAAKELNLAQVKLHKMATEDPLTGLKNRPVIIESVQEEISRNQRRQSSKTTYTFSLVMIDVDHFKSINDQYGHPVGDQALKKIAHTINSTIRAHDFIGRYGGEEFLLLLPDTDLNGAKPIAERVRKSVESISFLSGGKRIPLTISLGVTTVFADDSDYDQAIKDADRALYQAKDAGRNQVSVAS</sequence>
<organism evidence="6 7">
    <name type="scientific">Amphritea japonica ATCC BAA-1530</name>
    <dbReference type="NCBI Taxonomy" id="1278309"/>
    <lineage>
        <taxon>Bacteria</taxon>
        <taxon>Pseudomonadati</taxon>
        <taxon>Pseudomonadota</taxon>
        <taxon>Gammaproteobacteria</taxon>
        <taxon>Oceanospirillales</taxon>
        <taxon>Oceanospirillaceae</taxon>
        <taxon>Amphritea</taxon>
    </lineage>
</organism>
<proteinExistence type="predicted"/>
<dbReference type="Gene3D" id="3.30.70.270">
    <property type="match status" value="1"/>
</dbReference>
<dbReference type="SUPFAM" id="SSF55073">
    <property type="entry name" value="Nucleotide cyclase"/>
    <property type="match status" value="1"/>
</dbReference>
<feature type="transmembrane region" description="Helical" evidence="4">
    <location>
        <begin position="21"/>
        <end position="41"/>
    </location>
</feature>
<feature type="domain" description="GGDEF" evidence="5">
    <location>
        <begin position="274"/>
        <end position="406"/>
    </location>
</feature>
<keyword evidence="4" id="KW-0812">Transmembrane</keyword>
<dbReference type="Proteomes" id="UP000595663">
    <property type="component" value="Chromosome"/>
</dbReference>
<dbReference type="NCBIfam" id="TIGR00254">
    <property type="entry name" value="GGDEF"/>
    <property type="match status" value="1"/>
</dbReference>
<keyword evidence="4" id="KW-1133">Transmembrane helix</keyword>
<keyword evidence="4" id="KW-0472">Membrane</keyword>